<dbReference type="Proteomes" id="UP001454036">
    <property type="component" value="Unassembled WGS sequence"/>
</dbReference>
<comment type="caution">
    <text evidence="2">The sequence shown here is derived from an EMBL/GenBank/DDBJ whole genome shotgun (WGS) entry which is preliminary data.</text>
</comment>
<feature type="compositionally biased region" description="Basic residues" evidence="1">
    <location>
        <begin position="31"/>
        <end position="42"/>
    </location>
</feature>
<proteinExistence type="predicted"/>
<evidence type="ECO:0000313" key="2">
    <source>
        <dbReference type="EMBL" id="GAA0172887.1"/>
    </source>
</evidence>
<name>A0AAV3REV5_LITER</name>
<feature type="compositionally biased region" description="Polar residues" evidence="1">
    <location>
        <begin position="18"/>
        <end position="30"/>
    </location>
</feature>
<protein>
    <submittedName>
        <fullName evidence="2">Uncharacterized protein</fullName>
    </submittedName>
</protein>
<keyword evidence="3" id="KW-1185">Reference proteome</keyword>
<evidence type="ECO:0000313" key="3">
    <source>
        <dbReference type="Proteomes" id="UP001454036"/>
    </source>
</evidence>
<dbReference type="AlphaFoldDB" id="A0AAV3REV5"/>
<feature type="region of interest" description="Disordered" evidence="1">
    <location>
        <begin position="1"/>
        <end position="48"/>
    </location>
</feature>
<evidence type="ECO:0000256" key="1">
    <source>
        <dbReference type="SAM" id="MobiDB-lite"/>
    </source>
</evidence>
<reference evidence="2 3" key="1">
    <citation type="submission" date="2024-01" db="EMBL/GenBank/DDBJ databases">
        <title>The complete chloroplast genome sequence of Lithospermum erythrorhizon: insights into the phylogenetic relationship among Boraginaceae species and the maternal lineages of purple gromwells.</title>
        <authorList>
            <person name="Okada T."/>
            <person name="Watanabe K."/>
        </authorList>
    </citation>
    <scope>NUCLEOTIDE SEQUENCE [LARGE SCALE GENOMIC DNA]</scope>
</reference>
<dbReference type="EMBL" id="BAABME010008337">
    <property type="protein sequence ID" value="GAA0172887.1"/>
    <property type="molecule type" value="Genomic_DNA"/>
</dbReference>
<accession>A0AAV3REV5</accession>
<organism evidence="2 3">
    <name type="scientific">Lithospermum erythrorhizon</name>
    <name type="common">Purple gromwell</name>
    <name type="synonym">Lithospermum officinale var. erythrorhizon</name>
    <dbReference type="NCBI Taxonomy" id="34254"/>
    <lineage>
        <taxon>Eukaryota</taxon>
        <taxon>Viridiplantae</taxon>
        <taxon>Streptophyta</taxon>
        <taxon>Embryophyta</taxon>
        <taxon>Tracheophyta</taxon>
        <taxon>Spermatophyta</taxon>
        <taxon>Magnoliopsida</taxon>
        <taxon>eudicotyledons</taxon>
        <taxon>Gunneridae</taxon>
        <taxon>Pentapetalae</taxon>
        <taxon>asterids</taxon>
        <taxon>lamiids</taxon>
        <taxon>Boraginales</taxon>
        <taxon>Boraginaceae</taxon>
        <taxon>Boraginoideae</taxon>
        <taxon>Lithospermeae</taxon>
        <taxon>Lithospermum</taxon>
    </lineage>
</organism>
<gene>
    <name evidence="2" type="ORF">LIER_26621</name>
</gene>
<sequence>MCEEVEEISTAKNKHEASQGSLVPQTNQKMLHQKRWAMKKNHQPAGSTTHKMVFQKLRTNNQEKKVVFKRLGATSQAAIPKRPVISSHKRVFQKLGANKQKNEMVFKRLAATNQSVIPKRLDTSNSQ</sequence>